<accession>A0A0L1KG08</accession>
<name>A0A0L1KG08_9SPHN</name>
<sequence length="158" mass="17380">MRKAIKKELEAERLFGEDLFEVWINEDAPPADTSQDSLDVCLESVDKADIVLVLANGNAGWAPDTADIGICHAELLRAHSSAPGKVRLISLGKVKGDPSDLAQISRDRRFDEFLSTQNFFRGGSVRNVKQAKERVREALVDAVKSLAHLGVREARKGK</sequence>
<dbReference type="STRING" id="1306953.J121_2837"/>
<dbReference type="PATRIC" id="fig|1306953.7.peg.2929"/>
<protein>
    <submittedName>
        <fullName evidence="1">Uncharacterized protein</fullName>
    </submittedName>
</protein>
<proteinExistence type="predicted"/>
<comment type="caution">
    <text evidence="1">The sequence shown here is derived from an EMBL/GenBank/DDBJ whole genome shotgun (WGS) entry which is preliminary data.</text>
</comment>
<organism evidence="1 2">
    <name type="scientific">Qipengyuania citrea LAMA 915</name>
    <dbReference type="NCBI Taxonomy" id="1306953"/>
    <lineage>
        <taxon>Bacteria</taxon>
        <taxon>Pseudomonadati</taxon>
        <taxon>Pseudomonadota</taxon>
        <taxon>Alphaproteobacteria</taxon>
        <taxon>Sphingomonadales</taxon>
        <taxon>Erythrobacteraceae</taxon>
        <taxon>Qipengyuania</taxon>
    </lineage>
</organism>
<dbReference type="Proteomes" id="UP000037446">
    <property type="component" value="Unassembled WGS sequence"/>
</dbReference>
<evidence type="ECO:0000313" key="2">
    <source>
        <dbReference type="Proteomes" id="UP000037446"/>
    </source>
</evidence>
<dbReference type="AlphaFoldDB" id="A0A0L1KG08"/>
<reference evidence="1" key="1">
    <citation type="submission" date="2015-02" db="EMBL/GenBank/DDBJ databases">
        <authorList>
            <person name="Chooi Y.-H."/>
        </authorList>
    </citation>
    <scope>NUCLEOTIDE SEQUENCE [LARGE SCALE GENOMIC DNA]</scope>
    <source>
        <strain evidence="1">LAMA 915</strain>
    </source>
</reference>
<evidence type="ECO:0000313" key="1">
    <source>
        <dbReference type="EMBL" id="KNH02903.1"/>
    </source>
</evidence>
<dbReference type="EMBL" id="JYNE01000019">
    <property type="protein sequence ID" value="KNH02903.1"/>
    <property type="molecule type" value="Genomic_DNA"/>
</dbReference>
<gene>
    <name evidence="1" type="ORF">J121_2837</name>
</gene>